<comment type="subcellular location">
    <subcellularLocation>
        <location evidence="3">Cytoplasm</location>
    </subcellularLocation>
</comment>
<dbReference type="GO" id="GO:0005536">
    <property type="term" value="F:D-glucose binding"/>
    <property type="evidence" value="ECO:0007669"/>
    <property type="project" value="InterPro"/>
</dbReference>
<evidence type="ECO:0000313" key="6">
    <source>
        <dbReference type="Proteomes" id="UP000000602"/>
    </source>
</evidence>
<keyword evidence="3" id="KW-0067">ATP-binding</keyword>
<evidence type="ECO:0000256" key="2">
    <source>
        <dbReference type="ARBA" id="ARBA00022777"/>
    </source>
</evidence>
<evidence type="ECO:0000256" key="1">
    <source>
        <dbReference type="ARBA" id="ARBA00022679"/>
    </source>
</evidence>
<evidence type="ECO:0000313" key="5">
    <source>
        <dbReference type="EMBL" id="CAG35789.1"/>
    </source>
</evidence>
<dbReference type="Pfam" id="PF02685">
    <property type="entry name" value="Glucokinase"/>
    <property type="match status" value="1"/>
</dbReference>
<dbReference type="KEGG" id="dps:DP1060"/>
<name>Q6APD5_DESPS</name>
<dbReference type="HAMAP" id="MF_00524">
    <property type="entry name" value="Glucokinase"/>
    <property type="match status" value="1"/>
</dbReference>
<organism evidence="5 6">
    <name type="scientific">Desulfotalea psychrophila (strain LSv54 / DSM 12343)</name>
    <dbReference type="NCBI Taxonomy" id="177439"/>
    <lineage>
        <taxon>Bacteria</taxon>
        <taxon>Pseudomonadati</taxon>
        <taxon>Thermodesulfobacteriota</taxon>
        <taxon>Desulfobulbia</taxon>
        <taxon>Desulfobulbales</taxon>
        <taxon>Desulfocapsaceae</taxon>
        <taxon>Desulfotalea</taxon>
    </lineage>
</organism>
<dbReference type="GO" id="GO:0004340">
    <property type="term" value="F:glucokinase activity"/>
    <property type="evidence" value="ECO:0007669"/>
    <property type="project" value="UniProtKB-UniRule"/>
</dbReference>
<dbReference type="NCBIfam" id="TIGR00749">
    <property type="entry name" value="glk"/>
    <property type="match status" value="1"/>
</dbReference>
<dbReference type="GO" id="GO:0005737">
    <property type="term" value="C:cytoplasm"/>
    <property type="evidence" value="ECO:0007669"/>
    <property type="project" value="UniProtKB-SubCell"/>
</dbReference>
<dbReference type="EMBL" id="CR522870">
    <property type="protein sequence ID" value="CAG35789.1"/>
    <property type="molecule type" value="Genomic_DNA"/>
</dbReference>
<protein>
    <recommendedName>
        <fullName evidence="3">Glucokinase</fullName>
        <ecNumber evidence="3">2.7.1.2</ecNumber>
    </recommendedName>
    <alternativeName>
        <fullName evidence="3">Glucose kinase</fullName>
    </alternativeName>
</protein>
<dbReference type="InterPro" id="IPR003836">
    <property type="entry name" value="Glucokinase"/>
</dbReference>
<comment type="similarity">
    <text evidence="3 4">Belongs to the bacterial glucokinase family.</text>
</comment>
<keyword evidence="3" id="KW-0547">Nucleotide-binding</keyword>
<sequence>MILAGDIGGTKTNLALYTCSCPAGNGSLIDSSAKTYLNADFASGEELVCGYLAGIDTTIKRAVFAVAGPIRDGQVKITNLPWLISVEQLSVATGIATIHLMNDLEATAYAVPFLSRDELYTLNQGISVERGNIALIAPGTGLGESFLTWEGTRYSAHATEGSHVDFAPTNALQIKLLDYLLRGYEHVSYERICSGIGIPNIYGFLKHSQNIEEPEWLREQLSQEKDHTAVIVNAALDAQRPCPICRMTVEIFLSVLGAEAGNIALKVMAAGGVYVGGGIVPRILSLLGNGLFMETFNSKGRMSELLVDVPVHIILNPKVAVFGAARYGMEIC</sequence>
<dbReference type="SUPFAM" id="SSF53067">
    <property type="entry name" value="Actin-like ATPase domain"/>
    <property type="match status" value="1"/>
</dbReference>
<dbReference type="STRING" id="177439.DP1060"/>
<accession>Q6APD5</accession>
<keyword evidence="3" id="KW-0324">Glycolysis</keyword>
<dbReference type="Gene3D" id="3.40.367.20">
    <property type="match status" value="1"/>
</dbReference>
<keyword evidence="6" id="KW-1185">Reference proteome</keyword>
<dbReference type="PANTHER" id="PTHR47363:SF1">
    <property type="entry name" value="GLUCOKINASE"/>
    <property type="match status" value="1"/>
</dbReference>
<dbReference type="RefSeq" id="WP_011188303.1">
    <property type="nucleotide sequence ID" value="NC_006138.1"/>
</dbReference>
<evidence type="ECO:0000256" key="4">
    <source>
        <dbReference type="RuleBase" id="RU004046"/>
    </source>
</evidence>
<dbReference type="CDD" id="cd24008">
    <property type="entry name" value="ASKHA_NBD_GLK"/>
    <property type="match status" value="1"/>
</dbReference>
<dbReference type="Proteomes" id="UP000000602">
    <property type="component" value="Chromosome"/>
</dbReference>
<dbReference type="EC" id="2.7.1.2" evidence="3"/>
<dbReference type="eggNOG" id="COG0837">
    <property type="taxonomic scope" value="Bacteria"/>
</dbReference>
<dbReference type="GO" id="GO:0006096">
    <property type="term" value="P:glycolytic process"/>
    <property type="evidence" value="ECO:0007669"/>
    <property type="project" value="UniProtKB-UniRule"/>
</dbReference>
<comment type="catalytic activity">
    <reaction evidence="3">
        <text>D-glucose + ATP = D-glucose 6-phosphate + ADP + H(+)</text>
        <dbReference type="Rhea" id="RHEA:17825"/>
        <dbReference type="ChEBI" id="CHEBI:4167"/>
        <dbReference type="ChEBI" id="CHEBI:15378"/>
        <dbReference type="ChEBI" id="CHEBI:30616"/>
        <dbReference type="ChEBI" id="CHEBI:61548"/>
        <dbReference type="ChEBI" id="CHEBI:456216"/>
        <dbReference type="EC" id="2.7.1.2"/>
    </reaction>
</comment>
<gene>
    <name evidence="3" type="primary">glk</name>
    <name evidence="5" type="ordered locus">DP1060</name>
</gene>
<dbReference type="HOGENOM" id="CLU_042582_0_0_7"/>
<dbReference type="AlphaFoldDB" id="Q6APD5"/>
<evidence type="ECO:0000256" key="3">
    <source>
        <dbReference type="HAMAP-Rule" id="MF_00524"/>
    </source>
</evidence>
<feature type="binding site" evidence="3">
    <location>
        <begin position="5"/>
        <end position="10"/>
    </location>
    <ligand>
        <name>ATP</name>
        <dbReference type="ChEBI" id="CHEBI:30616"/>
    </ligand>
</feature>
<keyword evidence="1 3" id="KW-0808">Transferase</keyword>
<dbReference type="PANTHER" id="PTHR47363">
    <property type="entry name" value="GLUCOKINASE"/>
    <property type="match status" value="1"/>
</dbReference>
<reference evidence="6" key="1">
    <citation type="journal article" date="2004" name="Environ. Microbiol.">
        <title>The genome of Desulfotalea psychrophila, a sulfate-reducing bacterium from permanently cold Arctic sediments.</title>
        <authorList>
            <person name="Rabus R."/>
            <person name="Ruepp A."/>
            <person name="Frickey T."/>
            <person name="Rattei T."/>
            <person name="Fartmann B."/>
            <person name="Stark M."/>
            <person name="Bauer M."/>
            <person name="Zibat A."/>
            <person name="Lombardot T."/>
            <person name="Becker I."/>
            <person name="Amann J."/>
            <person name="Gellner K."/>
            <person name="Teeling H."/>
            <person name="Leuschner W.D."/>
            <person name="Gloeckner F.-O."/>
            <person name="Lupas A.N."/>
            <person name="Amann R."/>
            <person name="Klenk H.-P."/>
        </authorList>
    </citation>
    <scope>NUCLEOTIDE SEQUENCE [LARGE SCALE GENOMIC DNA]</scope>
    <source>
        <strain evidence="6">DSM 12343 / LSv54</strain>
    </source>
</reference>
<dbReference type="Gene3D" id="3.30.420.40">
    <property type="match status" value="1"/>
</dbReference>
<dbReference type="OrthoDB" id="257751at2"/>
<dbReference type="InterPro" id="IPR043129">
    <property type="entry name" value="ATPase_NBD"/>
</dbReference>
<keyword evidence="3" id="KW-0963">Cytoplasm</keyword>
<dbReference type="GO" id="GO:0005524">
    <property type="term" value="F:ATP binding"/>
    <property type="evidence" value="ECO:0007669"/>
    <property type="project" value="UniProtKB-UniRule"/>
</dbReference>
<proteinExistence type="inferred from homology"/>
<keyword evidence="2 3" id="KW-0418">Kinase</keyword>